<feature type="compositionally biased region" description="Basic and acidic residues" evidence="5">
    <location>
        <begin position="128"/>
        <end position="140"/>
    </location>
</feature>
<feature type="compositionally biased region" description="Basic and acidic residues" evidence="5">
    <location>
        <begin position="189"/>
        <end position="204"/>
    </location>
</feature>
<name>A0ABD6EBD6_9BILA</name>
<keyword evidence="3" id="KW-0496">Mitochondrion</keyword>
<evidence type="ECO:0000313" key="8">
    <source>
        <dbReference type="Proteomes" id="UP001608902"/>
    </source>
</evidence>
<gene>
    <name evidence="7" type="ORF">AB6A40_003266</name>
</gene>
<reference evidence="7 8" key="1">
    <citation type="submission" date="2024-08" db="EMBL/GenBank/DDBJ databases">
        <title>Gnathostoma spinigerum genome.</title>
        <authorList>
            <person name="Gonzalez-Bertolin B."/>
            <person name="Monzon S."/>
            <person name="Zaballos A."/>
            <person name="Jimenez P."/>
            <person name="Dekumyoy P."/>
            <person name="Varona S."/>
            <person name="Cuesta I."/>
            <person name="Sumanam S."/>
            <person name="Adisakwattana P."/>
            <person name="Gasser R.B."/>
            <person name="Hernandez-Gonzalez A."/>
            <person name="Young N.D."/>
            <person name="Perteguer M.J."/>
        </authorList>
    </citation>
    <scope>NUCLEOTIDE SEQUENCE [LARGE SCALE GENOMIC DNA]</scope>
    <source>
        <strain evidence="7">AL3</strain>
        <tissue evidence="7">Liver</tissue>
    </source>
</reference>
<evidence type="ECO:0000256" key="1">
    <source>
        <dbReference type="ARBA" id="ARBA00004173"/>
    </source>
</evidence>
<dbReference type="GO" id="GO:0005739">
    <property type="term" value="C:mitochondrion"/>
    <property type="evidence" value="ECO:0007669"/>
    <property type="project" value="UniProtKB-SubCell"/>
</dbReference>
<comment type="caution">
    <text evidence="7">The sequence shown here is derived from an EMBL/GenBank/DDBJ whole genome shotgun (WGS) entry which is preliminary data.</text>
</comment>
<feature type="region of interest" description="Disordered" evidence="5">
    <location>
        <begin position="100"/>
        <end position="146"/>
    </location>
</feature>
<organism evidence="7 8">
    <name type="scientific">Gnathostoma spinigerum</name>
    <dbReference type="NCBI Taxonomy" id="75299"/>
    <lineage>
        <taxon>Eukaryota</taxon>
        <taxon>Metazoa</taxon>
        <taxon>Ecdysozoa</taxon>
        <taxon>Nematoda</taxon>
        <taxon>Chromadorea</taxon>
        <taxon>Rhabditida</taxon>
        <taxon>Spirurina</taxon>
        <taxon>Gnathostomatomorpha</taxon>
        <taxon>Gnathostomatoidea</taxon>
        <taxon>Gnathostomatidae</taxon>
        <taxon>Gnathostoma</taxon>
    </lineage>
</organism>
<dbReference type="SMART" id="SM00584">
    <property type="entry name" value="TLDc"/>
    <property type="match status" value="1"/>
</dbReference>
<feature type="compositionally biased region" description="Basic and acidic residues" evidence="5">
    <location>
        <begin position="102"/>
        <end position="114"/>
    </location>
</feature>
<sequence length="467" mass="53097">MFAVDRRSEKIISQDLSNRTHHPSYKLQSRNRCCSVSAISPVSSGAFPPPILHNLEYDVLLNTMRTLEALHINPEGFSQASNSRKMSDFRSEVSTSTLSAKHSVDSAYDAKEEPAFSSEDMNKYSSVSKEENKEVGEERQNHKRHIYRKRSTLCSLDSGISAEEDDGRHSSSERKVSNTSWSDEFGEQQSDKSKDQRKSSWKFSDSERSEKAIRRIRKLSKKFNQFRKRAFSLPLQSDVEAVASSETSGKPFGSSYLNREWEIVAVREICRRLSLDQINQMVLPIPEGAQSEILDEKMIRQILSVLPARAEGYPWVCVYNSEKHGFSLHTLYRRMAQWNEDMSPILLVIRDCKNHVFGTIVSSALLPSEHFYGTGDSCLLFKFVKDPNSDEKILKSYSWTGENQFFVKASKDSISVGAGGGHYGLWLDADLNHGRSLRCETFANEPLSGDEEDFNIQFVEAFGFRMI</sequence>
<comment type="similarity">
    <text evidence="2">Belongs to the OXR1 family.</text>
</comment>
<evidence type="ECO:0000313" key="7">
    <source>
        <dbReference type="EMBL" id="MFH4976557.1"/>
    </source>
</evidence>
<evidence type="ECO:0000259" key="6">
    <source>
        <dbReference type="PROSITE" id="PS51886"/>
    </source>
</evidence>
<evidence type="ECO:0000256" key="5">
    <source>
        <dbReference type="SAM" id="MobiDB-lite"/>
    </source>
</evidence>
<dbReference type="Proteomes" id="UP001608902">
    <property type="component" value="Unassembled WGS sequence"/>
</dbReference>
<evidence type="ECO:0000256" key="3">
    <source>
        <dbReference type="ARBA" id="ARBA00023128"/>
    </source>
</evidence>
<protein>
    <recommendedName>
        <fullName evidence="4">Oxidation resistance protein 1</fullName>
    </recommendedName>
</protein>
<dbReference type="AlphaFoldDB" id="A0ABD6EBD6"/>
<dbReference type="PANTHER" id="PTHR23354:SF62">
    <property type="entry name" value="MUSTARD, ISOFORM V"/>
    <property type="match status" value="1"/>
</dbReference>
<accession>A0ABD6EBD6</accession>
<feature type="region of interest" description="Disordered" evidence="5">
    <location>
        <begin position="158"/>
        <end position="204"/>
    </location>
</feature>
<proteinExistence type="inferred from homology"/>
<evidence type="ECO:0000256" key="4">
    <source>
        <dbReference type="ARBA" id="ARBA00040604"/>
    </source>
</evidence>
<comment type="subcellular location">
    <subcellularLocation>
        <location evidence="1">Mitochondrion</location>
    </subcellularLocation>
</comment>
<dbReference type="PROSITE" id="PS51886">
    <property type="entry name" value="TLDC"/>
    <property type="match status" value="1"/>
</dbReference>
<dbReference type="Pfam" id="PF07534">
    <property type="entry name" value="TLD"/>
    <property type="match status" value="1"/>
</dbReference>
<dbReference type="InterPro" id="IPR006571">
    <property type="entry name" value="TLDc_dom"/>
</dbReference>
<feature type="domain" description="TLDc" evidence="6">
    <location>
        <begin position="292"/>
        <end position="465"/>
    </location>
</feature>
<keyword evidence="8" id="KW-1185">Reference proteome</keyword>
<dbReference type="EMBL" id="JBGFUD010001635">
    <property type="protein sequence ID" value="MFH4976557.1"/>
    <property type="molecule type" value="Genomic_DNA"/>
</dbReference>
<evidence type="ECO:0000256" key="2">
    <source>
        <dbReference type="ARBA" id="ARBA00009540"/>
    </source>
</evidence>
<feature type="compositionally biased region" description="Basic and acidic residues" evidence="5">
    <location>
        <begin position="166"/>
        <end position="176"/>
    </location>
</feature>
<dbReference type="PANTHER" id="PTHR23354">
    <property type="entry name" value="NUCLEOLAR PROTEIN 7/ESTROGEN RECEPTOR COACTIVATOR-RELATED"/>
    <property type="match status" value="1"/>
</dbReference>